<evidence type="ECO:0000256" key="2">
    <source>
        <dbReference type="ARBA" id="ARBA00022490"/>
    </source>
</evidence>
<dbReference type="Pfam" id="PF04356">
    <property type="entry name" value="DUF489"/>
    <property type="match status" value="1"/>
</dbReference>
<organism evidence="5">
    <name type="scientific">Salinispirillum sp. LH 10-3-1</name>
    <dbReference type="NCBI Taxonomy" id="2952525"/>
    <lineage>
        <taxon>Bacteria</taxon>
        <taxon>Pseudomonadati</taxon>
        <taxon>Pseudomonadota</taxon>
        <taxon>Gammaproteobacteria</taxon>
        <taxon>Oceanospirillales</taxon>
        <taxon>Saccharospirillaceae</taxon>
        <taxon>Salinispirillum</taxon>
    </lineage>
</organism>
<comment type="similarity">
    <text evidence="4">Belongs to the HflD family.</text>
</comment>
<dbReference type="AlphaFoldDB" id="A0AB38YB82"/>
<evidence type="ECO:0000313" key="5">
    <source>
        <dbReference type="EMBL" id="WLD56629.1"/>
    </source>
</evidence>
<dbReference type="HAMAP" id="MF_00695">
    <property type="entry name" value="HflD_protein"/>
    <property type="match status" value="1"/>
</dbReference>
<dbReference type="EMBL" id="CP101717">
    <property type="protein sequence ID" value="WLD56629.1"/>
    <property type="molecule type" value="Genomic_DNA"/>
</dbReference>
<keyword evidence="2 4" id="KW-0963">Cytoplasm</keyword>
<dbReference type="InterPro" id="IPR035932">
    <property type="entry name" value="HflD-like_sf"/>
</dbReference>
<accession>A0AB38YB82</accession>
<proteinExistence type="inferred from homology"/>
<dbReference type="NCBIfam" id="NF001246">
    <property type="entry name" value="PRK00218.1-2"/>
    <property type="match status" value="1"/>
</dbReference>
<keyword evidence="1 4" id="KW-1003">Cell membrane</keyword>
<dbReference type="RefSeq" id="WP_304993911.1">
    <property type="nucleotide sequence ID" value="NZ_CP101717.1"/>
</dbReference>
<gene>
    <name evidence="4 5" type="primary">hflD</name>
    <name evidence="5" type="ORF">NFC81_07745</name>
</gene>
<dbReference type="SUPFAM" id="SSF101322">
    <property type="entry name" value="YcfC-like"/>
    <property type="match status" value="1"/>
</dbReference>
<dbReference type="Gene3D" id="1.10.3890.10">
    <property type="entry name" value="HflD-like"/>
    <property type="match status" value="1"/>
</dbReference>
<comment type="subcellular location">
    <subcellularLocation>
        <location evidence="4">Cytoplasm</location>
    </subcellularLocation>
    <subcellularLocation>
        <location evidence="4">Cell membrane</location>
        <topology evidence="4">Peripheral membrane protein</topology>
        <orientation evidence="4">Cytoplasmic side</orientation>
    </subcellularLocation>
</comment>
<sequence length="212" mass="23902">MAEHSIHEQALALGGVLQAALLVEQIARRGMCPQEDIATAVHGILNTNPDSTLAVFGSEANIREGLKSLRILLSREQPTVHSDVIRYTMSLLHLEGKMQRKTDMLQTLGKLIAQSQDRLAYFQEPHHDAVVGSLARAYQDTLSKLNFRIQVTGNPSYLNQQRHADQIRMLLLFGVRSALLWRQCGGRRWQLLLRRRKLLQATQDILTGHTVP</sequence>
<evidence type="ECO:0000256" key="4">
    <source>
        <dbReference type="HAMAP-Rule" id="MF_00695"/>
    </source>
</evidence>
<dbReference type="GO" id="GO:0005737">
    <property type="term" value="C:cytoplasm"/>
    <property type="evidence" value="ECO:0007669"/>
    <property type="project" value="UniProtKB-SubCell"/>
</dbReference>
<reference evidence="5" key="1">
    <citation type="submission" date="2022-07" db="EMBL/GenBank/DDBJ databases">
        <title>Complete genome sequence of Salinispirillum sp. LH10-3-1 capable of multiple carbohydrate inversion isolated from a soda lake.</title>
        <authorList>
            <person name="Liu J."/>
            <person name="Zhai Y."/>
            <person name="Zhang H."/>
            <person name="Yang H."/>
            <person name="Qu J."/>
            <person name="Li J."/>
        </authorList>
    </citation>
    <scope>NUCLEOTIDE SEQUENCE</scope>
    <source>
        <strain evidence="5">LH 10-3-1</strain>
    </source>
</reference>
<protein>
    <recommendedName>
        <fullName evidence="4">High frequency lysogenization protein HflD homolog</fullName>
    </recommendedName>
</protein>
<evidence type="ECO:0000256" key="3">
    <source>
        <dbReference type="ARBA" id="ARBA00023136"/>
    </source>
</evidence>
<dbReference type="InterPro" id="IPR007451">
    <property type="entry name" value="HflD"/>
</dbReference>
<keyword evidence="3 4" id="KW-0472">Membrane</keyword>
<dbReference type="PANTHER" id="PTHR38100">
    <property type="entry name" value="HIGH FREQUENCY LYSOGENIZATION PROTEIN HFLD"/>
    <property type="match status" value="1"/>
</dbReference>
<dbReference type="PANTHER" id="PTHR38100:SF1">
    <property type="entry name" value="HIGH FREQUENCY LYSOGENIZATION PROTEIN HFLD"/>
    <property type="match status" value="1"/>
</dbReference>
<evidence type="ECO:0000256" key="1">
    <source>
        <dbReference type="ARBA" id="ARBA00022475"/>
    </source>
</evidence>
<name>A0AB38YB82_9GAMM</name>
<dbReference type="GO" id="GO:0005886">
    <property type="term" value="C:plasma membrane"/>
    <property type="evidence" value="ECO:0007669"/>
    <property type="project" value="UniProtKB-SubCell"/>
</dbReference>